<name>A0A0M6XS84_9RHOB</name>
<sequence>MRSLEVFLVSWTPALFGILLPCLEFDGRQHPVRVFALGVVECLDVLEHVLPRGLWGRAGPWPDPFPLEKLEEAFRDCAVMTISASAHAGFEIVLRQECSPVVAPELPALNWVNQDGVLGLPAADGREHRLSGRAPLSSGVASNARQWFASKPREGTSNWRSSLFSAATAGLPPWPSPATDPGCDPRVARKPCHAVRRTRLALDPVDRHAACGSRRPCRCQARHRGSVKSAGHLP</sequence>
<protein>
    <submittedName>
        <fullName evidence="1">Uncharacterized protein</fullName>
    </submittedName>
</protein>
<gene>
    <name evidence="1" type="ORF">JAN5088_01827</name>
</gene>
<reference evidence="1 2" key="1">
    <citation type="submission" date="2015-07" db="EMBL/GenBank/DDBJ databases">
        <authorList>
            <person name="Noorani M."/>
        </authorList>
    </citation>
    <scope>NUCLEOTIDE SEQUENCE [LARGE SCALE GENOMIC DNA]</scope>
    <source>
        <strain evidence="1 2">CECT 5088</strain>
    </source>
</reference>
<evidence type="ECO:0000313" key="2">
    <source>
        <dbReference type="Proteomes" id="UP000048908"/>
    </source>
</evidence>
<evidence type="ECO:0000313" key="1">
    <source>
        <dbReference type="EMBL" id="CTQ33051.1"/>
    </source>
</evidence>
<keyword evidence="2" id="KW-1185">Reference proteome</keyword>
<dbReference type="AlphaFoldDB" id="A0A0M6XS84"/>
<dbReference type="Proteomes" id="UP000048908">
    <property type="component" value="Unassembled WGS sequence"/>
</dbReference>
<accession>A0A0M6XS84</accession>
<dbReference type="EMBL" id="CXPG01000017">
    <property type="protein sequence ID" value="CTQ33051.1"/>
    <property type="molecule type" value="Genomic_DNA"/>
</dbReference>
<proteinExistence type="predicted"/>
<organism evidence="1 2">
    <name type="scientific">Jannaschia rubra</name>
    <dbReference type="NCBI Taxonomy" id="282197"/>
    <lineage>
        <taxon>Bacteria</taxon>
        <taxon>Pseudomonadati</taxon>
        <taxon>Pseudomonadota</taxon>
        <taxon>Alphaproteobacteria</taxon>
        <taxon>Rhodobacterales</taxon>
        <taxon>Roseobacteraceae</taxon>
        <taxon>Jannaschia</taxon>
    </lineage>
</organism>